<evidence type="ECO:0000256" key="10">
    <source>
        <dbReference type="ARBA" id="ARBA00041760"/>
    </source>
</evidence>
<reference evidence="14" key="1">
    <citation type="submission" date="2025-08" db="UniProtKB">
        <authorList>
            <consortium name="Ensembl"/>
        </authorList>
    </citation>
    <scope>IDENTIFICATION</scope>
</reference>
<dbReference type="OMA" id="YQLAWRQ"/>
<evidence type="ECO:0000256" key="12">
    <source>
        <dbReference type="SAM" id="MobiDB-lite"/>
    </source>
</evidence>
<evidence type="ECO:0000256" key="8">
    <source>
        <dbReference type="ARBA" id="ARBA00038940"/>
    </source>
</evidence>
<comment type="cofactor">
    <cofactor evidence="5">
        <name>1D-myo-inositol hexakisphosphate</name>
        <dbReference type="ChEBI" id="CHEBI:58130"/>
    </cofactor>
</comment>
<keyword evidence="1" id="KW-0819">tRNA processing</keyword>
<evidence type="ECO:0000256" key="9">
    <source>
        <dbReference type="ARBA" id="ARBA00040502"/>
    </source>
</evidence>
<feature type="domain" description="A to I editase" evidence="13">
    <location>
        <begin position="69"/>
        <end position="482"/>
    </location>
</feature>
<evidence type="ECO:0000313" key="15">
    <source>
        <dbReference type="Proteomes" id="UP000472276"/>
    </source>
</evidence>
<evidence type="ECO:0000313" key="14">
    <source>
        <dbReference type="Ensembl" id="ENSOABP00000030233.2"/>
    </source>
</evidence>
<keyword evidence="2" id="KW-0479">Metal-binding</keyword>
<name>A0A668TUK1_OREAU</name>
<evidence type="ECO:0000256" key="7">
    <source>
        <dbReference type="ARBA" id="ARBA00038326"/>
    </source>
</evidence>
<evidence type="ECO:0000256" key="2">
    <source>
        <dbReference type="ARBA" id="ARBA00022723"/>
    </source>
</evidence>
<gene>
    <name evidence="14" type="primary">ADAT1</name>
</gene>
<dbReference type="Proteomes" id="UP000472276">
    <property type="component" value="Unassembled WGS sequence"/>
</dbReference>
<dbReference type="GO" id="GO:0046872">
    <property type="term" value="F:metal ion binding"/>
    <property type="evidence" value="ECO:0007669"/>
    <property type="project" value="UniProtKB-KW"/>
</dbReference>
<dbReference type="Pfam" id="PF02137">
    <property type="entry name" value="A_deamin"/>
    <property type="match status" value="1"/>
</dbReference>
<sequence length="499" mass="54301">MPTSAHTRLPGRFNVVSADEVAKLCYERFSQLPRRGKPEPGREWTLLAAVLQITRGADSHSGFAMEVVSLGTGTKCIGQTAMSPTGDVLNDSHAEVIARRGCIRYLIQELHGAVSGRGSSVFCAADERGKWKLRPGVSFLLFTSHTPCGDASIIPMTDSQPQPCPPVTSVKGHEQTDGGGDLKRKAEESGEVQNSKQPRLEETAEMKEEDRGDTEQCGSLNFNKTSETPSQTSSSADLAQTDGAGLHHQVSDIHRTGAKCVLGGPADPLQPGVRYHSPGVLRVKPGRGEPTLSLSCSDKMARWGVLGFQGALLSHYLQEALYFSTVVVGKCPYDQEVMQRALVTRCACVSDLPAGFSVRPPELLQATLEFPFSQAQTELQHQAGQGRISPCGAAISWCNITEQPLDVTANGYKHGVTKKALGTAKARSLLCKLELFHSFLSLVSATDPSALPNSLRKAELQTYWDYKQASQSYQQAWQQLRSQAFPLWPRSDRNLLLFH</sequence>
<keyword evidence="15" id="KW-1185">Reference proteome</keyword>
<dbReference type="PROSITE" id="PS50141">
    <property type="entry name" value="A_DEAMIN_EDITASE"/>
    <property type="match status" value="1"/>
</dbReference>
<evidence type="ECO:0000256" key="1">
    <source>
        <dbReference type="ARBA" id="ARBA00022694"/>
    </source>
</evidence>
<evidence type="ECO:0000256" key="5">
    <source>
        <dbReference type="ARBA" id="ARBA00037026"/>
    </source>
</evidence>
<feature type="region of interest" description="Disordered" evidence="12">
    <location>
        <begin position="152"/>
        <end position="240"/>
    </location>
</feature>
<comment type="catalytic activity">
    <reaction evidence="11">
        <text>adenosine(37) in tRNA(Ala) + H2O + H(+) = inosine(37) in tRNA(Ala) + NH4(+)</text>
        <dbReference type="Rhea" id="RHEA:50968"/>
        <dbReference type="Rhea" id="RHEA-COMP:12855"/>
        <dbReference type="Rhea" id="RHEA-COMP:12856"/>
        <dbReference type="ChEBI" id="CHEBI:15377"/>
        <dbReference type="ChEBI" id="CHEBI:15378"/>
        <dbReference type="ChEBI" id="CHEBI:28938"/>
        <dbReference type="ChEBI" id="CHEBI:74411"/>
        <dbReference type="ChEBI" id="CHEBI:82852"/>
        <dbReference type="EC" id="3.5.4.34"/>
    </reaction>
</comment>
<dbReference type="SMART" id="SM00552">
    <property type="entry name" value="ADEAMc"/>
    <property type="match status" value="1"/>
</dbReference>
<dbReference type="GO" id="GO:0003723">
    <property type="term" value="F:RNA binding"/>
    <property type="evidence" value="ECO:0007669"/>
    <property type="project" value="InterPro"/>
</dbReference>
<comment type="function">
    <text evidence="6">Specifically deaminates adenosine-37 to inosine in tRNA-Ala.</text>
</comment>
<keyword evidence="3" id="KW-0378">Hydrolase</keyword>
<proteinExistence type="inferred from homology"/>
<keyword evidence="4" id="KW-0862">Zinc</keyword>
<dbReference type="Ensembl" id="ENSOABT00000031064.2">
    <property type="protein sequence ID" value="ENSOABP00000030233.2"/>
    <property type="gene ID" value="ENSOABG00000013983.2"/>
</dbReference>
<dbReference type="PANTHER" id="PTHR46516:SF1">
    <property type="entry name" value="TRNA-SPECIFIC ADENOSINE DEAMINASE 1"/>
    <property type="match status" value="1"/>
</dbReference>
<comment type="similarity">
    <text evidence="7">Belongs to the ADAT1 family.</text>
</comment>
<organism evidence="14 15">
    <name type="scientific">Oreochromis aureus</name>
    <name type="common">Israeli tilapia</name>
    <name type="synonym">Chromis aureus</name>
    <dbReference type="NCBI Taxonomy" id="47969"/>
    <lineage>
        <taxon>Eukaryota</taxon>
        <taxon>Metazoa</taxon>
        <taxon>Chordata</taxon>
        <taxon>Craniata</taxon>
        <taxon>Vertebrata</taxon>
        <taxon>Euteleostomi</taxon>
        <taxon>Actinopterygii</taxon>
        <taxon>Neopterygii</taxon>
        <taxon>Teleostei</taxon>
        <taxon>Neoteleostei</taxon>
        <taxon>Acanthomorphata</taxon>
        <taxon>Ovalentaria</taxon>
        <taxon>Cichlomorphae</taxon>
        <taxon>Cichliformes</taxon>
        <taxon>Cichlidae</taxon>
        <taxon>African cichlids</taxon>
        <taxon>Pseudocrenilabrinae</taxon>
        <taxon>Oreochromini</taxon>
        <taxon>Oreochromis</taxon>
    </lineage>
</organism>
<dbReference type="GO" id="GO:0043829">
    <property type="term" value="F:tRNA-specific adenosine-37 deaminase activity"/>
    <property type="evidence" value="ECO:0007669"/>
    <property type="project" value="UniProtKB-EC"/>
</dbReference>
<protein>
    <recommendedName>
        <fullName evidence="9">tRNA-specific adenosine deaminase 1</fullName>
        <ecNumber evidence="8">3.5.4.34</ecNumber>
    </recommendedName>
    <alternativeName>
        <fullName evidence="10">tRNA-specific adenosine-37 deaminase</fullName>
    </alternativeName>
</protein>
<dbReference type="InterPro" id="IPR002466">
    <property type="entry name" value="A_deamin"/>
</dbReference>
<evidence type="ECO:0000256" key="4">
    <source>
        <dbReference type="ARBA" id="ARBA00022833"/>
    </source>
</evidence>
<feature type="compositionally biased region" description="Basic and acidic residues" evidence="12">
    <location>
        <begin position="198"/>
        <end position="214"/>
    </location>
</feature>
<evidence type="ECO:0000259" key="13">
    <source>
        <dbReference type="PROSITE" id="PS50141"/>
    </source>
</evidence>
<dbReference type="GO" id="GO:0008033">
    <property type="term" value="P:tRNA processing"/>
    <property type="evidence" value="ECO:0007669"/>
    <property type="project" value="UniProtKB-KW"/>
</dbReference>
<evidence type="ECO:0000256" key="11">
    <source>
        <dbReference type="ARBA" id="ARBA00047635"/>
    </source>
</evidence>
<reference evidence="14" key="2">
    <citation type="submission" date="2025-09" db="UniProtKB">
        <authorList>
            <consortium name="Ensembl"/>
        </authorList>
    </citation>
    <scope>IDENTIFICATION</scope>
</reference>
<evidence type="ECO:0000256" key="6">
    <source>
        <dbReference type="ARBA" id="ARBA00037784"/>
    </source>
</evidence>
<feature type="compositionally biased region" description="Polar residues" evidence="12">
    <location>
        <begin position="216"/>
        <end position="238"/>
    </location>
</feature>
<feature type="compositionally biased region" description="Basic and acidic residues" evidence="12">
    <location>
        <begin position="171"/>
        <end position="188"/>
    </location>
</feature>
<evidence type="ECO:0000256" key="3">
    <source>
        <dbReference type="ARBA" id="ARBA00022801"/>
    </source>
</evidence>
<dbReference type="PANTHER" id="PTHR46516">
    <property type="entry name" value="TRNA-SPECIFIC ADENOSINE DEAMINASE 1"/>
    <property type="match status" value="1"/>
</dbReference>
<dbReference type="EC" id="3.5.4.34" evidence="8"/>
<dbReference type="AlphaFoldDB" id="A0A668TUK1"/>
<accession>A0A668TUK1</accession>